<feature type="domain" description="Response regulatory" evidence="8">
    <location>
        <begin position="2"/>
        <end position="116"/>
    </location>
</feature>
<dbReference type="InterPro" id="IPR011006">
    <property type="entry name" value="CheY-like_superfamily"/>
</dbReference>
<keyword evidence="1 6" id="KW-0597">Phosphoprotein</keyword>
<organism evidence="10 11">
    <name type="scientific">Jiella endophytica</name>
    <dbReference type="NCBI Taxonomy" id="2558362"/>
    <lineage>
        <taxon>Bacteria</taxon>
        <taxon>Pseudomonadati</taxon>
        <taxon>Pseudomonadota</taxon>
        <taxon>Alphaproteobacteria</taxon>
        <taxon>Hyphomicrobiales</taxon>
        <taxon>Aurantimonadaceae</taxon>
        <taxon>Jiella</taxon>
    </lineage>
</organism>
<dbReference type="CDD" id="cd17624">
    <property type="entry name" value="REC_OmpR_PmrA-like"/>
    <property type="match status" value="1"/>
</dbReference>
<dbReference type="OrthoDB" id="9802426at2"/>
<keyword evidence="3" id="KW-0805">Transcription regulation</keyword>
<evidence type="ECO:0000313" key="10">
    <source>
        <dbReference type="EMBL" id="TFF23162.1"/>
    </source>
</evidence>
<protein>
    <submittedName>
        <fullName evidence="10">Response regulator transcription factor</fullName>
    </submittedName>
</protein>
<dbReference type="GO" id="GO:0000156">
    <property type="term" value="F:phosphorelay response regulator activity"/>
    <property type="evidence" value="ECO:0007669"/>
    <property type="project" value="TreeGrafter"/>
</dbReference>
<keyword evidence="2" id="KW-0902">Two-component regulatory system</keyword>
<feature type="modified residue" description="4-aspartylphosphate" evidence="6">
    <location>
        <position position="51"/>
    </location>
</feature>
<sequence length="223" mass="25029">MRILLVEDSRDLSEALLERFRGEGHAIDLETDGAEAEALLRHASFDVVILDINLPSMNGYDVLRAMRARGDRTPVLVLTARSEIDDRIVGLDVGADDYMVKPFDFREISARCRALVRRRSGEASNVFVQGAFEFDRGARRALLAGVDLELRHREVQVLELFLGQLGRVLTKDEVADRIYSFDEAPSLNAVEQTMTRLRKKLDGSPVAIRTIRGLGYIASIRDD</sequence>
<dbReference type="GO" id="GO:0006355">
    <property type="term" value="P:regulation of DNA-templated transcription"/>
    <property type="evidence" value="ECO:0007669"/>
    <property type="project" value="InterPro"/>
</dbReference>
<dbReference type="PROSITE" id="PS50110">
    <property type="entry name" value="RESPONSE_REGULATORY"/>
    <property type="match status" value="1"/>
</dbReference>
<keyword evidence="11" id="KW-1185">Reference proteome</keyword>
<reference evidence="10 11" key="1">
    <citation type="submission" date="2019-03" db="EMBL/GenBank/DDBJ databases">
        <title>Jiella endophytica sp. nov., a novel endophytic bacterium isolated from root of Ficus microcarpa Linn. f.</title>
        <authorList>
            <person name="Tuo L."/>
        </authorList>
    </citation>
    <scope>NUCLEOTIDE SEQUENCE [LARGE SCALE GENOMIC DNA]</scope>
    <source>
        <strain evidence="10 11">CBS5Q-3</strain>
    </source>
</reference>
<dbReference type="EMBL" id="SOZD01000003">
    <property type="protein sequence ID" value="TFF23162.1"/>
    <property type="molecule type" value="Genomic_DNA"/>
</dbReference>
<dbReference type="InterPro" id="IPR001789">
    <property type="entry name" value="Sig_transdc_resp-reg_receiver"/>
</dbReference>
<dbReference type="Pfam" id="PF00486">
    <property type="entry name" value="Trans_reg_C"/>
    <property type="match status" value="1"/>
</dbReference>
<dbReference type="PANTHER" id="PTHR48111">
    <property type="entry name" value="REGULATOR OF RPOS"/>
    <property type="match status" value="1"/>
</dbReference>
<dbReference type="Gene3D" id="6.10.250.690">
    <property type="match status" value="1"/>
</dbReference>
<dbReference type="GO" id="GO:0005829">
    <property type="term" value="C:cytosol"/>
    <property type="evidence" value="ECO:0007669"/>
    <property type="project" value="TreeGrafter"/>
</dbReference>
<proteinExistence type="predicted"/>
<dbReference type="Pfam" id="PF00072">
    <property type="entry name" value="Response_reg"/>
    <property type="match status" value="1"/>
</dbReference>
<feature type="DNA-binding region" description="OmpR/PhoB-type" evidence="7">
    <location>
        <begin position="124"/>
        <end position="220"/>
    </location>
</feature>
<evidence type="ECO:0000256" key="6">
    <source>
        <dbReference type="PROSITE-ProRule" id="PRU00169"/>
    </source>
</evidence>
<name>A0A4Y8RKB6_9HYPH</name>
<evidence type="ECO:0000259" key="8">
    <source>
        <dbReference type="PROSITE" id="PS50110"/>
    </source>
</evidence>
<dbReference type="GO" id="GO:0000976">
    <property type="term" value="F:transcription cis-regulatory region binding"/>
    <property type="evidence" value="ECO:0007669"/>
    <property type="project" value="TreeGrafter"/>
</dbReference>
<evidence type="ECO:0000256" key="7">
    <source>
        <dbReference type="PROSITE-ProRule" id="PRU01091"/>
    </source>
</evidence>
<dbReference type="SUPFAM" id="SSF52172">
    <property type="entry name" value="CheY-like"/>
    <property type="match status" value="1"/>
</dbReference>
<accession>A0A4Y8RKB6</accession>
<dbReference type="Gene3D" id="3.40.50.2300">
    <property type="match status" value="1"/>
</dbReference>
<dbReference type="InterPro" id="IPR016032">
    <property type="entry name" value="Sig_transdc_resp-reg_C-effctor"/>
</dbReference>
<evidence type="ECO:0000259" key="9">
    <source>
        <dbReference type="PROSITE" id="PS51755"/>
    </source>
</evidence>
<gene>
    <name evidence="10" type="ORF">E3C22_12065</name>
</gene>
<evidence type="ECO:0000313" key="11">
    <source>
        <dbReference type="Proteomes" id="UP000298179"/>
    </source>
</evidence>
<evidence type="ECO:0000256" key="5">
    <source>
        <dbReference type="ARBA" id="ARBA00023163"/>
    </source>
</evidence>
<dbReference type="InterPro" id="IPR036388">
    <property type="entry name" value="WH-like_DNA-bd_sf"/>
</dbReference>
<evidence type="ECO:0000256" key="2">
    <source>
        <dbReference type="ARBA" id="ARBA00023012"/>
    </source>
</evidence>
<evidence type="ECO:0000256" key="4">
    <source>
        <dbReference type="ARBA" id="ARBA00023125"/>
    </source>
</evidence>
<dbReference type="InterPro" id="IPR001867">
    <property type="entry name" value="OmpR/PhoB-type_DNA-bd"/>
</dbReference>
<feature type="domain" description="OmpR/PhoB-type" evidence="9">
    <location>
        <begin position="124"/>
        <end position="220"/>
    </location>
</feature>
<keyword evidence="4 7" id="KW-0238">DNA-binding</keyword>
<dbReference type="SMART" id="SM00448">
    <property type="entry name" value="REC"/>
    <property type="match status" value="1"/>
</dbReference>
<evidence type="ECO:0000256" key="3">
    <source>
        <dbReference type="ARBA" id="ARBA00023015"/>
    </source>
</evidence>
<dbReference type="SMART" id="SM00862">
    <property type="entry name" value="Trans_reg_C"/>
    <property type="match status" value="1"/>
</dbReference>
<dbReference type="Proteomes" id="UP000298179">
    <property type="component" value="Unassembled WGS sequence"/>
</dbReference>
<dbReference type="Gene3D" id="1.10.10.10">
    <property type="entry name" value="Winged helix-like DNA-binding domain superfamily/Winged helix DNA-binding domain"/>
    <property type="match status" value="1"/>
</dbReference>
<comment type="caution">
    <text evidence="10">The sequence shown here is derived from an EMBL/GenBank/DDBJ whole genome shotgun (WGS) entry which is preliminary data.</text>
</comment>
<evidence type="ECO:0000256" key="1">
    <source>
        <dbReference type="ARBA" id="ARBA00022553"/>
    </source>
</evidence>
<dbReference type="InterPro" id="IPR039420">
    <property type="entry name" value="WalR-like"/>
</dbReference>
<dbReference type="AlphaFoldDB" id="A0A4Y8RKB6"/>
<dbReference type="CDD" id="cd00383">
    <property type="entry name" value="trans_reg_C"/>
    <property type="match status" value="1"/>
</dbReference>
<keyword evidence="5" id="KW-0804">Transcription</keyword>
<dbReference type="SUPFAM" id="SSF46894">
    <property type="entry name" value="C-terminal effector domain of the bipartite response regulators"/>
    <property type="match status" value="1"/>
</dbReference>
<dbReference type="FunFam" id="3.40.50.2300:FF:000002">
    <property type="entry name" value="DNA-binding response regulator PhoP"/>
    <property type="match status" value="1"/>
</dbReference>
<dbReference type="RefSeq" id="WP_134762267.1">
    <property type="nucleotide sequence ID" value="NZ_SOZD01000003.1"/>
</dbReference>
<dbReference type="PROSITE" id="PS51755">
    <property type="entry name" value="OMPR_PHOB"/>
    <property type="match status" value="1"/>
</dbReference>
<dbReference type="GO" id="GO:0032993">
    <property type="term" value="C:protein-DNA complex"/>
    <property type="evidence" value="ECO:0007669"/>
    <property type="project" value="TreeGrafter"/>
</dbReference>
<dbReference type="PANTHER" id="PTHR48111:SF67">
    <property type="entry name" value="TRANSCRIPTIONAL REGULATORY PROTEIN TCTD"/>
    <property type="match status" value="1"/>
</dbReference>